<reference evidence="1 2" key="1">
    <citation type="journal article" date="2013" name="Genome Announc.">
        <title>Draft Genome Sequence of Arcticibacter svalbardensis Strain MN12-7T, a Member of the Family Sphingobacteriaceae Isolated from an Arctic Soil Sample.</title>
        <authorList>
            <person name="Shivaji S."/>
            <person name="Ara S."/>
            <person name="Prasad S."/>
            <person name="Manasa B.P."/>
            <person name="Begum Z."/>
            <person name="Singh A."/>
            <person name="Kumar Pinnaka A."/>
        </authorList>
    </citation>
    <scope>NUCLEOTIDE SEQUENCE [LARGE SCALE GENOMIC DNA]</scope>
    <source>
        <strain evidence="1 2">MN12-7</strain>
    </source>
</reference>
<comment type="caution">
    <text evidence="1">The sequence shown here is derived from an EMBL/GenBank/DDBJ whole genome shotgun (WGS) entry which is preliminary data.</text>
</comment>
<proteinExistence type="predicted"/>
<keyword evidence="2" id="KW-1185">Reference proteome</keyword>
<sequence length="53" mass="6147">MCTAWCGLEYRGGINGTDSKFFKVRNDFFKMLEGKFFMKLNSVRGNGIHEMSF</sequence>
<evidence type="ECO:0000313" key="1">
    <source>
        <dbReference type="EMBL" id="EOR95172.1"/>
    </source>
</evidence>
<dbReference type="AlphaFoldDB" id="R9GTL8"/>
<dbReference type="STRING" id="1150600.ADIARSV_1660"/>
<organism evidence="1 2">
    <name type="scientific">Arcticibacter svalbardensis MN12-7</name>
    <dbReference type="NCBI Taxonomy" id="1150600"/>
    <lineage>
        <taxon>Bacteria</taxon>
        <taxon>Pseudomonadati</taxon>
        <taxon>Bacteroidota</taxon>
        <taxon>Sphingobacteriia</taxon>
        <taxon>Sphingobacteriales</taxon>
        <taxon>Sphingobacteriaceae</taxon>
        <taxon>Arcticibacter</taxon>
    </lineage>
</organism>
<protein>
    <submittedName>
        <fullName evidence="1">Uncharacterized protein</fullName>
    </submittedName>
</protein>
<dbReference type="Proteomes" id="UP000014174">
    <property type="component" value="Unassembled WGS sequence"/>
</dbReference>
<evidence type="ECO:0000313" key="2">
    <source>
        <dbReference type="Proteomes" id="UP000014174"/>
    </source>
</evidence>
<dbReference type="EMBL" id="AQPN01000063">
    <property type="protein sequence ID" value="EOR95172.1"/>
    <property type="molecule type" value="Genomic_DNA"/>
</dbReference>
<gene>
    <name evidence="1" type="ORF">ADIARSV_1660</name>
</gene>
<name>R9GTL8_9SPHI</name>
<accession>R9GTL8</accession>